<protein>
    <submittedName>
        <fullName evidence="1">Uncharacterized protein</fullName>
    </submittedName>
</protein>
<accession>A0A382M2G6</accession>
<dbReference type="AlphaFoldDB" id="A0A382M2G6"/>
<name>A0A382M2G6_9ZZZZ</name>
<dbReference type="EMBL" id="UINC01089989">
    <property type="protein sequence ID" value="SVC41542.1"/>
    <property type="molecule type" value="Genomic_DNA"/>
</dbReference>
<evidence type="ECO:0000313" key="1">
    <source>
        <dbReference type="EMBL" id="SVC41542.1"/>
    </source>
</evidence>
<proteinExistence type="predicted"/>
<feature type="non-terminal residue" evidence="1">
    <location>
        <position position="89"/>
    </location>
</feature>
<gene>
    <name evidence="1" type="ORF">METZ01_LOCUS294396</name>
</gene>
<organism evidence="1">
    <name type="scientific">marine metagenome</name>
    <dbReference type="NCBI Taxonomy" id="408172"/>
    <lineage>
        <taxon>unclassified sequences</taxon>
        <taxon>metagenomes</taxon>
        <taxon>ecological metagenomes</taxon>
    </lineage>
</organism>
<sequence length="89" mass="10344">MQQQTMSTSLNLDKSALQTHYNRAEEEFAKLIHSDDLDSAVKLNPDLITHFEDTLSLAIVDAYKNDVASDRTHLFLQRVLYYINRLKLF</sequence>
<reference evidence="1" key="1">
    <citation type="submission" date="2018-05" db="EMBL/GenBank/DDBJ databases">
        <authorList>
            <person name="Lanie J.A."/>
            <person name="Ng W.-L."/>
            <person name="Kazmierczak K.M."/>
            <person name="Andrzejewski T.M."/>
            <person name="Davidsen T.M."/>
            <person name="Wayne K.J."/>
            <person name="Tettelin H."/>
            <person name="Glass J.I."/>
            <person name="Rusch D."/>
            <person name="Podicherti R."/>
            <person name="Tsui H.-C.T."/>
            <person name="Winkler M.E."/>
        </authorList>
    </citation>
    <scope>NUCLEOTIDE SEQUENCE</scope>
</reference>